<name>A0A514DDI0_9CAUD</name>
<dbReference type="KEGG" id="vg:80004753"/>
<proteinExistence type="predicted"/>
<dbReference type="GeneID" id="80004753"/>
<feature type="compositionally biased region" description="Basic and acidic residues" evidence="1">
    <location>
        <begin position="121"/>
        <end position="130"/>
    </location>
</feature>
<dbReference type="Proteomes" id="UP000317804">
    <property type="component" value="Segment"/>
</dbReference>
<reference evidence="2 3" key="1">
    <citation type="submission" date="2019-05" db="EMBL/GenBank/DDBJ databases">
        <authorList>
            <person name="Stoner T.H."/>
            <person name="Aull H.G."/>
            <person name="Divens A.M."/>
            <person name="Zack K."/>
            <person name="Garlena R.A."/>
            <person name="Russell D.A."/>
            <person name="Pope W.H."/>
            <person name="Jacobs-Sera D."/>
            <person name="Hatfull G.F."/>
        </authorList>
    </citation>
    <scope>NUCLEOTIDE SEQUENCE [LARGE SCALE GENOMIC DNA]</scope>
</reference>
<feature type="region of interest" description="Disordered" evidence="1">
    <location>
        <begin position="121"/>
        <end position="140"/>
    </location>
</feature>
<accession>A0A514DDI0</accession>
<organism evidence="2 3">
    <name type="scientific">Microbacterium phage Cinna</name>
    <dbReference type="NCBI Taxonomy" id="2591215"/>
    <lineage>
        <taxon>Viruses</taxon>
        <taxon>Duplodnaviria</taxon>
        <taxon>Heunggongvirae</taxon>
        <taxon>Uroviricota</taxon>
        <taxon>Caudoviricetes</taxon>
        <taxon>Kutznervirinae</taxon>
        <taxon>Mementomorivirus</taxon>
        <taxon>Mementomorivirus cinna</taxon>
    </lineage>
</organism>
<evidence type="ECO:0000313" key="3">
    <source>
        <dbReference type="Proteomes" id="UP000317804"/>
    </source>
</evidence>
<dbReference type="RefSeq" id="YP_010751092.1">
    <property type="nucleotide sequence ID" value="NC_073365.1"/>
</dbReference>
<gene>
    <name evidence="2" type="primary">85</name>
    <name evidence="2" type="ORF">PBI_CINNA_85</name>
</gene>
<evidence type="ECO:0000256" key="1">
    <source>
        <dbReference type="SAM" id="MobiDB-lite"/>
    </source>
</evidence>
<dbReference type="EMBL" id="MK937591">
    <property type="protein sequence ID" value="QDH91669.1"/>
    <property type="molecule type" value="Genomic_DNA"/>
</dbReference>
<sequence length="140" mass="15480">MIREECGNTLGIRYPDVPVDQWETAACIQTHDAGPGTERMIHDSGDGWKWMLLDGFAEEAALVIPSADLKSLRETLCRAQTALQVMLPPTLEGYEAEAGQHLIDLERLDKVIAEIDRNRPLGTDGKHGDLHTPTCGCEDR</sequence>
<keyword evidence="3" id="KW-1185">Reference proteome</keyword>
<protein>
    <submittedName>
        <fullName evidence="2">Uncharacterized protein</fullName>
    </submittedName>
</protein>
<evidence type="ECO:0000313" key="2">
    <source>
        <dbReference type="EMBL" id="QDH91669.1"/>
    </source>
</evidence>